<name>A0A0A8XU50_ARUDO</name>
<organism evidence="1">
    <name type="scientific">Arundo donax</name>
    <name type="common">Giant reed</name>
    <name type="synonym">Donax arundinaceus</name>
    <dbReference type="NCBI Taxonomy" id="35708"/>
    <lineage>
        <taxon>Eukaryota</taxon>
        <taxon>Viridiplantae</taxon>
        <taxon>Streptophyta</taxon>
        <taxon>Embryophyta</taxon>
        <taxon>Tracheophyta</taxon>
        <taxon>Spermatophyta</taxon>
        <taxon>Magnoliopsida</taxon>
        <taxon>Liliopsida</taxon>
        <taxon>Poales</taxon>
        <taxon>Poaceae</taxon>
        <taxon>PACMAD clade</taxon>
        <taxon>Arundinoideae</taxon>
        <taxon>Arundineae</taxon>
        <taxon>Arundo</taxon>
    </lineage>
</organism>
<sequence length="30" mass="3366">MLLLSHGAKYNISCKFSHGFSSPRNQARNT</sequence>
<dbReference type="AlphaFoldDB" id="A0A0A8XU50"/>
<reference evidence="1" key="1">
    <citation type="submission" date="2014-09" db="EMBL/GenBank/DDBJ databases">
        <authorList>
            <person name="Magalhaes I.L.F."/>
            <person name="Oliveira U."/>
            <person name="Santos F.R."/>
            <person name="Vidigal T.H.D.A."/>
            <person name="Brescovit A.D."/>
            <person name="Santos A.J."/>
        </authorList>
    </citation>
    <scope>NUCLEOTIDE SEQUENCE</scope>
    <source>
        <tissue evidence="1">Shoot tissue taken approximately 20 cm above the soil surface</tissue>
    </source>
</reference>
<dbReference type="EMBL" id="GBRH01282673">
    <property type="protein sequence ID" value="JAD15222.1"/>
    <property type="molecule type" value="Transcribed_RNA"/>
</dbReference>
<proteinExistence type="predicted"/>
<accession>A0A0A8XU50</accession>
<evidence type="ECO:0000313" key="1">
    <source>
        <dbReference type="EMBL" id="JAD15222.1"/>
    </source>
</evidence>
<protein>
    <submittedName>
        <fullName evidence="1">Uncharacterized protein</fullName>
    </submittedName>
</protein>
<reference evidence="1" key="2">
    <citation type="journal article" date="2015" name="Data Brief">
        <title>Shoot transcriptome of the giant reed, Arundo donax.</title>
        <authorList>
            <person name="Barrero R.A."/>
            <person name="Guerrero F.D."/>
            <person name="Moolhuijzen P."/>
            <person name="Goolsby J.A."/>
            <person name="Tidwell J."/>
            <person name="Bellgard S.E."/>
            <person name="Bellgard M.I."/>
        </authorList>
    </citation>
    <scope>NUCLEOTIDE SEQUENCE</scope>
    <source>
        <tissue evidence="1">Shoot tissue taken approximately 20 cm above the soil surface</tissue>
    </source>
</reference>